<evidence type="ECO:0000313" key="9">
    <source>
        <dbReference type="Proteomes" id="UP001049176"/>
    </source>
</evidence>
<dbReference type="EMBL" id="CM032184">
    <property type="protein sequence ID" value="KAG7093192.1"/>
    <property type="molecule type" value="Genomic_DNA"/>
</dbReference>
<dbReference type="PANTHER" id="PTHR45700:SF2">
    <property type="entry name" value="UBIQUITIN-PROTEIN LIGASE E3C"/>
    <property type="match status" value="1"/>
</dbReference>
<feature type="domain" description="HECT" evidence="7">
    <location>
        <begin position="750"/>
        <end position="1090"/>
    </location>
</feature>
<dbReference type="GO" id="GO:0061630">
    <property type="term" value="F:ubiquitin protein ligase activity"/>
    <property type="evidence" value="ECO:0007669"/>
    <property type="project" value="UniProtKB-EC"/>
</dbReference>
<dbReference type="GeneID" id="66075957"/>
<comment type="caution">
    <text evidence="8">The sequence shown here is derived from an EMBL/GenBank/DDBJ whole genome shotgun (WGS) entry which is preliminary data.</text>
</comment>
<dbReference type="FunFam" id="3.30.2410.10:FF:000011">
    <property type="entry name" value="Putative Ubiquitin-protein ligase E3C"/>
    <property type="match status" value="1"/>
</dbReference>
<feature type="active site" description="Glycyl thioester intermediate" evidence="5">
    <location>
        <position position="1058"/>
    </location>
</feature>
<dbReference type="AlphaFoldDB" id="A0A9P7S0P6"/>
<dbReference type="KEGG" id="more:E1B28_006881"/>
<evidence type="ECO:0000256" key="6">
    <source>
        <dbReference type="SAM" id="MobiDB-lite"/>
    </source>
</evidence>
<dbReference type="Proteomes" id="UP001049176">
    <property type="component" value="Chromosome 4"/>
</dbReference>
<feature type="compositionally biased region" description="Polar residues" evidence="6">
    <location>
        <begin position="18"/>
        <end position="32"/>
    </location>
</feature>
<evidence type="ECO:0000259" key="7">
    <source>
        <dbReference type="PROSITE" id="PS50237"/>
    </source>
</evidence>
<comment type="catalytic activity">
    <reaction evidence="1">
        <text>S-ubiquitinyl-[E2 ubiquitin-conjugating enzyme]-L-cysteine + [acceptor protein]-L-lysine = [E2 ubiquitin-conjugating enzyme]-L-cysteine + N(6)-ubiquitinyl-[acceptor protein]-L-lysine.</text>
        <dbReference type="EC" id="2.3.2.26"/>
    </reaction>
</comment>
<evidence type="ECO:0000256" key="1">
    <source>
        <dbReference type="ARBA" id="ARBA00000885"/>
    </source>
</evidence>
<protein>
    <recommendedName>
        <fullName evidence="2">HECT-type E3 ubiquitin transferase</fullName>
        <ecNumber evidence="2">2.3.2.26</ecNumber>
    </recommendedName>
</protein>
<dbReference type="CDD" id="cd00078">
    <property type="entry name" value="HECTc"/>
    <property type="match status" value="1"/>
</dbReference>
<dbReference type="InterPro" id="IPR000569">
    <property type="entry name" value="HECT_dom"/>
</dbReference>
<dbReference type="InterPro" id="IPR035983">
    <property type="entry name" value="Hect_E3_ubiquitin_ligase"/>
</dbReference>
<evidence type="ECO:0000256" key="4">
    <source>
        <dbReference type="ARBA" id="ARBA00022786"/>
    </source>
</evidence>
<evidence type="ECO:0000256" key="2">
    <source>
        <dbReference type="ARBA" id="ARBA00012485"/>
    </source>
</evidence>
<dbReference type="EC" id="2.3.2.26" evidence="2"/>
<dbReference type="Gene3D" id="3.90.1750.10">
    <property type="entry name" value="Hect, E3 ligase catalytic domains"/>
    <property type="match status" value="1"/>
</dbReference>
<sequence length="1090" mass="121822">MLPLFNGADSSRRRQINLGGTSTTNTAQSTLESAKARRHERIEHRRRVDAAVRVQGWWRGELERRRIRERIFREIDERLSADLLEVGIVRRVCFVGRQNVDEKHRAVLGKWSRGIVGRYLERLSTVPSLNLKIIATILLSLVSKDVLSPFTPYHISFLTALTSISKLPPSPDFYSLLSDSLREITKSSPALPNLITLLFSPPTSDENIRLLLIHILTIPLLPNRLPLQTLTTFSASLPLTQLSPRIVKTIVSSLKLDDRVHLLSNLLVFTPPRYTKLPKQALAGYLKLVADILDGLPINIFDPEAAKTPESEGEDMTMNGIRVTVVDSFDSPPSIPPPVDGKTLKRVQTLVSSTHISSLLTSTSTSNTTSPVRYQMLRVLSAILRIWPGKRDSLVSLIWNNTGTGGGGQVGGIVKELWRGWVRSSGLGREMMSSSSESLHGGLVPLAQPRSRLLGESEEDQVQDPWPALLLLSEIYTQALGTMGDDEFFGSGGAGGSGRGSTSYAKASASSVAAGMKNQNPLTLDDLTLLSRMVLNVVWVLYAYPTPSTPPPSYSSSSSSSWNSIRMTLTRMLRAIHARDARRSFVTPSHWIKLGGGEDGWNGFVEAALAEEERLRLAEEDSESYSMDVDGSAPPSTTYGSRRKATTARMRQNRRHEHLAKHQRILEDIPFAVPFELRVRVFRAYVALDGVVRRDTAGGVGVSRVAGSASMVQAINDFNRSGRYRSRRRNRVEIRRTHLSQDGFDKLGADTLDLKDPVEVVFRDQWGEEEAGIDGGGLFKEFFTSLSKEVFDLSRGLWSVNKEGELYPRAGGWSEQAHSLAWYRFIGRILGKALYDGILVDVVFAQFFLAKWLHIQSPTFFDDLRSLDEELWNGLVFLKRLETEGEIEQLGLRFCVDVEEFGQAITNDLIPNGSQVAVTKDNRLQYIYLLAHFKLSKQIRKQSEAFFEGVGEVIEERWIRMFTPNELSHLLGGSSQPVDLEDLRQHTNYGGLYDERDPIIKTFWEVVNAFTEDQRRSLLRFVTSCSRPPLLGFKELYPQFAIRDAGEDQNRLPTASTCVNLLKLPRYSSPSVLRAKLLQAINSGAGFDLS</sequence>
<dbReference type="SUPFAM" id="SSF56204">
    <property type="entry name" value="Hect, E3 ligase catalytic domain"/>
    <property type="match status" value="1"/>
</dbReference>
<reference evidence="8" key="1">
    <citation type="journal article" date="2021" name="Genome Biol. Evol.">
        <title>The assembled and annotated genome of the fairy-ring fungus Marasmius oreades.</title>
        <authorList>
            <person name="Hiltunen M."/>
            <person name="Ament-Velasquez S.L."/>
            <person name="Johannesson H."/>
        </authorList>
    </citation>
    <scope>NUCLEOTIDE SEQUENCE</scope>
    <source>
        <strain evidence="8">03SP1</strain>
    </source>
</reference>
<keyword evidence="9" id="KW-1185">Reference proteome</keyword>
<gene>
    <name evidence="8" type="ORF">E1B28_006881</name>
</gene>
<dbReference type="Gene3D" id="3.30.2160.10">
    <property type="entry name" value="Hect, E3 ligase catalytic domain"/>
    <property type="match status" value="1"/>
</dbReference>
<evidence type="ECO:0000256" key="5">
    <source>
        <dbReference type="PROSITE-ProRule" id="PRU00104"/>
    </source>
</evidence>
<feature type="region of interest" description="Disordered" evidence="6">
    <location>
        <begin position="619"/>
        <end position="656"/>
    </location>
</feature>
<dbReference type="Pfam" id="PF00632">
    <property type="entry name" value="HECT"/>
    <property type="match status" value="1"/>
</dbReference>
<dbReference type="InterPro" id="IPR044611">
    <property type="entry name" value="E3A/B/C-like"/>
</dbReference>
<dbReference type="PROSITE" id="PS50096">
    <property type="entry name" value="IQ"/>
    <property type="match status" value="1"/>
</dbReference>
<dbReference type="OrthoDB" id="8068875at2759"/>
<accession>A0A9P7S0P6</accession>
<dbReference type="Gene3D" id="3.30.2410.10">
    <property type="entry name" value="Hect, E3 ligase catalytic domain"/>
    <property type="match status" value="1"/>
</dbReference>
<evidence type="ECO:0000313" key="8">
    <source>
        <dbReference type="EMBL" id="KAG7093192.1"/>
    </source>
</evidence>
<keyword evidence="4 5" id="KW-0833">Ubl conjugation pathway</keyword>
<dbReference type="FunFam" id="3.30.2160.10:FF:000002">
    <property type="entry name" value="Putative Ubiquitin-protein ligase E3C"/>
    <property type="match status" value="1"/>
</dbReference>
<dbReference type="GO" id="GO:0000209">
    <property type="term" value="P:protein polyubiquitination"/>
    <property type="evidence" value="ECO:0007669"/>
    <property type="project" value="InterPro"/>
</dbReference>
<feature type="compositionally biased region" description="Basic residues" evidence="6">
    <location>
        <begin position="641"/>
        <end position="656"/>
    </location>
</feature>
<name>A0A9P7S0P6_9AGAR</name>
<organism evidence="8 9">
    <name type="scientific">Marasmius oreades</name>
    <name type="common">fairy-ring Marasmius</name>
    <dbReference type="NCBI Taxonomy" id="181124"/>
    <lineage>
        <taxon>Eukaryota</taxon>
        <taxon>Fungi</taxon>
        <taxon>Dikarya</taxon>
        <taxon>Basidiomycota</taxon>
        <taxon>Agaricomycotina</taxon>
        <taxon>Agaricomycetes</taxon>
        <taxon>Agaricomycetidae</taxon>
        <taxon>Agaricales</taxon>
        <taxon>Marasmiineae</taxon>
        <taxon>Marasmiaceae</taxon>
        <taxon>Marasmius</taxon>
    </lineage>
</organism>
<dbReference type="RefSeq" id="XP_043009662.1">
    <property type="nucleotide sequence ID" value="XM_043151582.1"/>
</dbReference>
<dbReference type="PANTHER" id="PTHR45700">
    <property type="entry name" value="UBIQUITIN-PROTEIN LIGASE E3C"/>
    <property type="match status" value="1"/>
</dbReference>
<feature type="region of interest" description="Disordered" evidence="6">
    <location>
        <begin position="1"/>
        <end position="33"/>
    </location>
</feature>
<keyword evidence="3" id="KW-0808">Transferase</keyword>
<dbReference type="GO" id="GO:0006511">
    <property type="term" value="P:ubiquitin-dependent protein catabolic process"/>
    <property type="evidence" value="ECO:0007669"/>
    <property type="project" value="TreeGrafter"/>
</dbReference>
<proteinExistence type="predicted"/>
<evidence type="ECO:0000256" key="3">
    <source>
        <dbReference type="ARBA" id="ARBA00022679"/>
    </source>
</evidence>
<dbReference type="SMART" id="SM00119">
    <property type="entry name" value="HECTc"/>
    <property type="match status" value="1"/>
</dbReference>
<dbReference type="PROSITE" id="PS50237">
    <property type="entry name" value="HECT"/>
    <property type="match status" value="1"/>
</dbReference>